<keyword evidence="9" id="KW-1185">Reference proteome</keyword>
<reference evidence="8" key="1">
    <citation type="journal article" date="2014" name="Int. J. Syst. Evol. Microbiol.">
        <title>Complete genome sequence of Corynebacterium casei LMG S-19264T (=DSM 44701T), isolated from a smear-ripened cheese.</title>
        <authorList>
            <consortium name="US DOE Joint Genome Institute (JGI-PGF)"/>
            <person name="Walter F."/>
            <person name="Albersmeier A."/>
            <person name="Kalinowski J."/>
            <person name="Ruckert C."/>
        </authorList>
    </citation>
    <scope>NUCLEOTIDE SEQUENCE</scope>
    <source>
        <strain evidence="8">CGMCC 1.12919</strain>
    </source>
</reference>
<dbReference type="CDD" id="cd00751">
    <property type="entry name" value="thiolase"/>
    <property type="match status" value="1"/>
</dbReference>
<proteinExistence type="inferred from homology"/>
<evidence type="ECO:0000259" key="6">
    <source>
        <dbReference type="Pfam" id="PF00108"/>
    </source>
</evidence>
<keyword evidence="3 5" id="KW-0012">Acyltransferase</keyword>
<evidence type="ECO:0000256" key="4">
    <source>
        <dbReference type="PIRSR" id="PIRSR000429-1"/>
    </source>
</evidence>
<sequence length="410" mass="43282">MAGEAEAHMAEAYIYDHVRTPRGRGKPDGSLHECSTLKLAASVLEEIRDRNELDTKLVDDVVLGCVDPVGEAGSDIARAAALTADFGDHVPGVQINRFCASGLDAVNFAAAQVMAGQHEMTIGGGVESMSRVGMGAAGGAWPMDPAIAIKSYFMPQGISADLIATRYGFNRDDVDAYAVESQKRAALAWSEGRFERSVVSVKDVNGLTILDRDEHMRPQTDMQSLGQLRPSFIEMGQMGGFDAVAIQAHPEVEQVNHVHHAGNSSGIVDGAAAVLIGSKKAGKAAGLKPRGRIRAFANIGSEPAMMLTGPVDVTRKLLKRAGMKVSDIDLFELNEAFASVVLRYLQAFEIDPAIMNVNGGAIAMGHPLGATGAMILGTALDELERTGKETALVTLCIGAGMGTATIIERV</sequence>
<feature type="domain" description="Thiolase C-terminal" evidence="7">
    <location>
        <begin position="287"/>
        <end position="409"/>
    </location>
</feature>
<dbReference type="Pfam" id="PF02803">
    <property type="entry name" value="Thiolase_C"/>
    <property type="match status" value="1"/>
</dbReference>
<dbReference type="PROSITE" id="PS00737">
    <property type="entry name" value="THIOLASE_2"/>
    <property type="match status" value="1"/>
</dbReference>
<feature type="active site" description="Proton acceptor" evidence="4">
    <location>
        <position position="366"/>
    </location>
</feature>
<comment type="caution">
    <text evidence="8">The sequence shown here is derived from an EMBL/GenBank/DDBJ whole genome shotgun (WGS) entry which is preliminary data.</text>
</comment>
<evidence type="ECO:0000259" key="7">
    <source>
        <dbReference type="Pfam" id="PF02803"/>
    </source>
</evidence>
<feature type="active site" description="Proton acceptor" evidence="4">
    <location>
        <position position="396"/>
    </location>
</feature>
<evidence type="ECO:0000256" key="1">
    <source>
        <dbReference type="ARBA" id="ARBA00010982"/>
    </source>
</evidence>
<dbReference type="EMBL" id="BMGG01000009">
    <property type="protein sequence ID" value="GGC83514.1"/>
    <property type="molecule type" value="Genomic_DNA"/>
</dbReference>
<protein>
    <submittedName>
        <fullName evidence="8">Acetyl-CoA acetyltransferase</fullName>
    </submittedName>
</protein>
<dbReference type="InterPro" id="IPR016039">
    <property type="entry name" value="Thiolase-like"/>
</dbReference>
<evidence type="ECO:0000256" key="5">
    <source>
        <dbReference type="RuleBase" id="RU003557"/>
    </source>
</evidence>
<dbReference type="PROSITE" id="PS00099">
    <property type="entry name" value="THIOLASE_3"/>
    <property type="match status" value="1"/>
</dbReference>
<dbReference type="PIRSF" id="PIRSF000429">
    <property type="entry name" value="Ac-CoA_Ac_transf"/>
    <property type="match status" value="1"/>
</dbReference>
<keyword evidence="2 5" id="KW-0808">Transferase</keyword>
<dbReference type="AlphaFoldDB" id="A0A916XM93"/>
<feature type="domain" description="Thiolase N-terminal" evidence="6">
    <location>
        <begin position="14"/>
        <end position="238"/>
    </location>
</feature>
<dbReference type="NCBIfam" id="TIGR01930">
    <property type="entry name" value="AcCoA-C-Actrans"/>
    <property type="match status" value="1"/>
</dbReference>
<dbReference type="GO" id="GO:0003988">
    <property type="term" value="F:acetyl-CoA C-acyltransferase activity"/>
    <property type="evidence" value="ECO:0007669"/>
    <property type="project" value="UniProtKB-ARBA"/>
</dbReference>
<dbReference type="NCBIfam" id="NF006090">
    <property type="entry name" value="PRK08242.1"/>
    <property type="match status" value="1"/>
</dbReference>
<evidence type="ECO:0000313" key="8">
    <source>
        <dbReference type="EMBL" id="GGC83514.1"/>
    </source>
</evidence>
<dbReference type="InterPro" id="IPR020617">
    <property type="entry name" value="Thiolase_C"/>
</dbReference>
<reference evidence="8" key="2">
    <citation type="submission" date="2020-09" db="EMBL/GenBank/DDBJ databases">
        <authorList>
            <person name="Sun Q."/>
            <person name="Zhou Y."/>
        </authorList>
    </citation>
    <scope>NUCLEOTIDE SEQUENCE</scope>
    <source>
        <strain evidence="8">CGMCC 1.12919</strain>
    </source>
</reference>
<name>A0A916XM93_9HYPH</name>
<dbReference type="InterPro" id="IPR020613">
    <property type="entry name" value="Thiolase_CS"/>
</dbReference>
<dbReference type="PANTHER" id="PTHR43365:SF1">
    <property type="entry name" value="ACETYL-COA C-ACYLTRANSFERASE"/>
    <property type="match status" value="1"/>
</dbReference>
<dbReference type="SUPFAM" id="SSF53901">
    <property type="entry name" value="Thiolase-like"/>
    <property type="match status" value="2"/>
</dbReference>
<evidence type="ECO:0000313" key="9">
    <source>
        <dbReference type="Proteomes" id="UP000637002"/>
    </source>
</evidence>
<gene>
    <name evidence="8" type="ORF">GCM10010994_46730</name>
</gene>
<dbReference type="PANTHER" id="PTHR43365">
    <property type="entry name" value="BLR7806 PROTEIN"/>
    <property type="match status" value="1"/>
</dbReference>
<accession>A0A916XM93</accession>
<dbReference type="InterPro" id="IPR020615">
    <property type="entry name" value="Thiolase_acyl_enz_int_AS"/>
</dbReference>
<dbReference type="PROSITE" id="PS00098">
    <property type="entry name" value="THIOLASE_1"/>
    <property type="match status" value="1"/>
</dbReference>
<feature type="active site" description="Acyl-thioester intermediate" evidence="4">
    <location>
        <position position="99"/>
    </location>
</feature>
<evidence type="ECO:0000256" key="2">
    <source>
        <dbReference type="ARBA" id="ARBA00022679"/>
    </source>
</evidence>
<dbReference type="InterPro" id="IPR020616">
    <property type="entry name" value="Thiolase_N"/>
</dbReference>
<dbReference type="Pfam" id="PF00108">
    <property type="entry name" value="Thiolase_N"/>
    <property type="match status" value="1"/>
</dbReference>
<dbReference type="Gene3D" id="3.40.47.10">
    <property type="match status" value="2"/>
</dbReference>
<dbReference type="InterPro" id="IPR020610">
    <property type="entry name" value="Thiolase_AS"/>
</dbReference>
<dbReference type="InterPro" id="IPR002155">
    <property type="entry name" value="Thiolase"/>
</dbReference>
<dbReference type="Proteomes" id="UP000637002">
    <property type="component" value="Unassembled WGS sequence"/>
</dbReference>
<organism evidence="8 9">
    <name type="scientific">Chelatococcus reniformis</name>
    <dbReference type="NCBI Taxonomy" id="1494448"/>
    <lineage>
        <taxon>Bacteria</taxon>
        <taxon>Pseudomonadati</taxon>
        <taxon>Pseudomonadota</taxon>
        <taxon>Alphaproteobacteria</taxon>
        <taxon>Hyphomicrobiales</taxon>
        <taxon>Chelatococcaceae</taxon>
        <taxon>Chelatococcus</taxon>
    </lineage>
</organism>
<evidence type="ECO:0000256" key="3">
    <source>
        <dbReference type="ARBA" id="ARBA00023315"/>
    </source>
</evidence>
<comment type="similarity">
    <text evidence="1 5">Belongs to the thiolase-like superfamily. Thiolase family.</text>
</comment>